<dbReference type="EMBL" id="AEXC02001161">
    <property type="protein sequence ID" value="KFH14576.1"/>
    <property type="molecule type" value="Genomic_DNA"/>
</dbReference>
<sequence>MERSMLCTPEEASLYGDVLELLQHPHRRDVRTQALHACVQCSSHASFLSFLRSLLPEGSTHAEKREVSESHGTVGEVEREPLSPRKDLDRFLRSCVRNLGQEEDGASAAAVEVLINLSADEVLADHMVKRELHMVNVVVDNLEEQTKNEAPRHANISLMLLSNLTRKEEAGLALLATKHGLPGFNLVRLIRVLDAAARSPLRRLPKDTFWQEEGYFILSTLQNISSLREGTATLAGALLPQLNSLLSLLPLLPPNCHSPLLRLCLNLCLDKNVHASICRFPPPSFSSSRLEKKVEQAQGEATGNPHLGLNGDSCAPASPASPASLTSTRDSTANSPSASAASSSSSAAASDAESDSNSSRSPSVCRTHAVPQSPDADGGRGAKREEPSDIPCSLLLALASFLYPPPGPKRAFMGEDKVEKNAQRRDEGEKAPDERKSGSSSREEGEEKEKREETESGDAQREKGEKNTENPTAENVAHTDAEVARLRFLHPIVSVGKGSRVLSKDPSFRELKAAASPVSAFALCMQTTITECCLYSFFSTVGSNIRSKLRDGVHVT</sequence>
<dbReference type="OrthoDB" id="338814at2759"/>
<name>A0A086QPP4_TOXGO</name>
<gene>
    <name evidence="2" type="ORF">TGMAS_222192A</name>
</gene>
<feature type="region of interest" description="Disordered" evidence="1">
    <location>
        <begin position="419"/>
        <end position="477"/>
    </location>
</feature>
<organism evidence="2 3">
    <name type="scientific">Toxoplasma gondii MAS</name>
    <dbReference type="NCBI Taxonomy" id="943118"/>
    <lineage>
        <taxon>Eukaryota</taxon>
        <taxon>Sar</taxon>
        <taxon>Alveolata</taxon>
        <taxon>Apicomplexa</taxon>
        <taxon>Conoidasida</taxon>
        <taxon>Coccidia</taxon>
        <taxon>Eucoccidiorida</taxon>
        <taxon>Eimeriorina</taxon>
        <taxon>Sarcocystidae</taxon>
        <taxon>Toxoplasma</taxon>
    </lineage>
</organism>
<dbReference type="AlphaFoldDB" id="A0A086QPP4"/>
<dbReference type="Proteomes" id="UP000028821">
    <property type="component" value="Unassembled WGS sequence"/>
</dbReference>
<evidence type="ECO:0000313" key="3">
    <source>
        <dbReference type="Proteomes" id="UP000028821"/>
    </source>
</evidence>
<feature type="region of interest" description="Disordered" evidence="1">
    <location>
        <begin position="285"/>
        <end position="388"/>
    </location>
</feature>
<accession>A0A086QPP4</accession>
<feature type="compositionally biased region" description="Low complexity" evidence="1">
    <location>
        <begin position="315"/>
        <end position="324"/>
    </location>
</feature>
<evidence type="ECO:0000313" key="2">
    <source>
        <dbReference type="EMBL" id="KFH14576.1"/>
    </source>
</evidence>
<comment type="caution">
    <text evidence="2">The sequence shown here is derived from an EMBL/GenBank/DDBJ whole genome shotgun (WGS) entry which is preliminary data.</text>
</comment>
<dbReference type="VEuPathDB" id="ToxoDB:TGMAS_222192A"/>
<feature type="compositionally biased region" description="Low complexity" evidence="1">
    <location>
        <begin position="331"/>
        <end position="363"/>
    </location>
</feature>
<evidence type="ECO:0000256" key="1">
    <source>
        <dbReference type="SAM" id="MobiDB-lite"/>
    </source>
</evidence>
<protein>
    <recommendedName>
        <fullName evidence="4">Protein HGH1 C-terminal domain-containing protein</fullName>
    </recommendedName>
</protein>
<feature type="compositionally biased region" description="Basic and acidic residues" evidence="1">
    <location>
        <begin position="377"/>
        <end position="387"/>
    </location>
</feature>
<feature type="compositionally biased region" description="Basic and acidic residues" evidence="1">
    <location>
        <begin position="60"/>
        <end position="69"/>
    </location>
</feature>
<proteinExistence type="predicted"/>
<feature type="region of interest" description="Disordered" evidence="1">
    <location>
        <begin position="60"/>
        <end position="80"/>
    </location>
</feature>
<evidence type="ECO:0008006" key="4">
    <source>
        <dbReference type="Google" id="ProtNLM"/>
    </source>
</evidence>
<feature type="compositionally biased region" description="Basic and acidic residues" evidence="1">
    <location>
        <begin position="419"/>
        <end position="468"/>
    </location>
</feature>
<reference evidence="2 3" key="1">
    <citation type="submission" date="2014-04" db="EMBL/GenBank/DDBJ databases">
        <authorList>
            <person name="Sibley D."/>
            <person name="Venepally P."/>
            <person name="Karamycheva S."/>
            <person name="Hadjithomas M."/>
            <person name="Khan A."/>
            <person name="Brunk B."/>
            <person name="Roos D."/>
            <person name="Caler E."/>
            <person name="Lorenzi H."/>
        </authorList>
    </citation>
    <scope>NUCLEOTIDE SEQUENCE [LARGE SCALE GENOMIC DNA]</scope>
    <source>
        <strain evidence="2 3">MAS</strain>
    </source>
</reference>